<accession>A0AAN6KCG6</accession>
<reference evidence="1" key="1">
    <citation type="submission" date="2023-06" db="EMBL/GenBank/DDBJ databases">
        <title>Black Yeasts Isolated from many extreme environments.</title>
        <authorList>
            <person name="Coleine C."/>
            <person name="Stajich J.E."/>
            <person name="Selbmann L."/>
        </authorList>
    </citation>
    <scope>NUCLEOTIDE SEQUENCE</scope>
    <source>
        <strain evidence="1">CCFEE 5200</strain>
    </source>
</reference>
<organism evidence="1 2">
    <name type="scientific">Friedmanniomyces endolithicus</name>
    <dbReference type="NCBI Taxonomy" id="329885"/>
    <lineage>
        <taxon>Eukaryota</taxon>
        <taxon>Fungi</taxon>
        <taxon>Dikarya</taxon>
        <taxon>Ascomycota</taxon>
        <taxon>Pezizomycotina</taxon>
        <taxon>Dothideomycetes</taxon>
        <taxon>Dothideomycetidae</taxon>
        <taxon>Mycosphaerellales</taxon>
        <taxon>Teratosphaeriaceae</taxon>
        <taxon>Friedmanniomyces</taxon>
    </lineage>
</organism>
<evidence type="ECO:0000313" key="2">
    <source>
        <dbReference type="Proteomes" id="UP001175353"/>
    </source>
</evidence>
<protein>
    <submittedName>
        <fullName evidence="1">Uncharacterized protein</fullName>
    </submittedName>
</protein>
<proteinExistence type="predicted"/>
<dbReference type="Proteomes" id="UP001175353">
    <property type="component" value="Unassembled WGS sequence"/>
</dbReference>
<sequence length="111" mass="12386">MADFDAILDNSPYNALHGCIDRYPKSGFQPELAEFCRQKPSIALSPLLFYCVHNDLIAPFEELLNAGIALDDDVVEAAAGKDNENFLLRVLEHSWPIDKTLRGGKVPSLLW</sequence>
<gene>
    <name evidence="1" type="ORF">LTR91_014085</name>
</gene>
<comment type="caution">
    <text evidence="1">The sequence shown here is derived from an EMBL/GenBank/DDBJ whole genome shotgun (WGS) entry which is preliminary data.</text>
</comment>
<evidence type="ECO:0000313" key="1">
    <source>
        <dbReference type="EMBL" id="KAK0975159.1"/>
    </source>
</evidence>
<dbReference type="AlphaFoldDB" id="A0AAN6KCG6"/>
<keyword evidence="2" id="KW-1185">Reference proteome</keyword>
<dbReference type="EMBL" id="JAUJLE010000148">
    <property type="protein sequence ID" value="KAK0975159.1"/>
    <property type="molecule type" value="Genomic_DNA"/>
</dbReference>
<name>A0AAN6KCG6_9PEZI</name>